<dbReference type="InterPro" id="IPR015424">
    <property type="entry name" value="PyrdxlP-dep_Trfase"/>
</dbReference>
<feature type="non-terminal residue" evidence="2">
    <location>
        <position position="103"/>
    </location>
</feature>
<feature type="non-terminal residue" evidence="2">
    <location>
        <position position="1"/>
    </location>
</feature>
<accession>W1XH66</accession>
<dbReference type="InterPro" id="IPR005814">
    <property type="entry name" value="Aminotrans_3"/>
</dbReference>
<evidence type="ECO:0000313" key="2">
    <source>
        <dbReference type="EMBL" id="ETJ28800.1"/>
    </source>
</evidence>
<comment type="similarity">
    <text evidence="1">Belongs to the class-III pyridoxal-phosphate-dependent aminotransferase family.</text>
</comment>
<dbReference type="AlphaFoldDB" id="W1XH66"/>
<dbReference type="InterPro" id="IPR015421">
    <property type="entry name" value="PyrdxlP-dep_Trfase_major"/>
</dbReference>
<dbReference type="PANTHER" id="PTHR43094">
    <property type="entry name" value="AMINOTRANSFERASE"/>
    <property type="match status" value="1"/>
</dbReference>
<dbReference type="GO" id="GO:0008483">
    <property type="term" value="F:transaminase activity"/>
    <property type="evidence" value="ECO:0007669"/>
    <property type="project" value="InterPro"/>
</dbReference>
<sequence length="103" mass="11519">LLFKPLTLPSPGVYRDLADRDKAFEESLTELERILNEEGDEITALVMEPLVQAAAGMLVMPHGYLKRVRELTEQHDVFLIVDEVATGFGRTGKFFACEHEGVS</sequence>
<dbReference type="Gene3D" id="3.40.640.10">
    <property type="entry name" value="Type I PLP-dependent aspartate aminotransferase-like (Major domain)"/>
    <property type="match status" value="1"/>
</dbReference>
<organism evidence="2">
    <name type="scientific">human gut metagenome</name>
    <dbReference type="NCBI Taxonomy" id="408170"/>
    <lineage>
        <taxon>unclassified sequences</taxon>
        <taxon>metagenomes</taxon>
        <taxon>organismal metagenomes</taxon>
    </lineage>
</organism>
<comment type="caution">
    <text evidence="2">The sequence shown here is derived from an EMBL/GenBank/DDBJ whole genome shotgun (WGS) entry which is preliminary data.</text>
</comment>
<evidence type="ECO:0000256" key="1">
    <source>
        <dbReference type="ARBA" id="ARBA00008954"/>
    </source>
</evidence>
<name>W1XH66_9ZZZZ</name>
<reference evidence="2" key="1">
    <citation type="submission" date="2013-12" db="EMBL/GenBank/DDBJ databases">
        <title>A Varibaculum cambriense genome reconstructed from a premature infant gut community with otherwise low bacterial novelty that shifts toward anaerobic metabolism during the third week of life.</title>
        <authorList>
            <person name="Brown C.T."/>
            <person name="Sharon I."/>
            <person name="Thomas B.C."/>
            <person name="Castelle C.J."/>
            <person name="Morowitz M.J."/>
            <person name="Banfield J.F."/>
        </authorList>
    </citation>
    <scope>NUCLEOTIDE SEQUENCE</scope>
</reference>
<dbReference type="GO" id="GO:0030170">
    <property type="term" value="F:pyridoxal phosphate binding"/>
    <property type="evidence" value="ECO:0007669"/>
    <property type="project" value="InterPro"/>
</dbReference>
<gene>
    <name evidence="2" type="ORF">Q604_UNBC16629G0001</name>
</gene>
<dbReference type="Pfam" id="PF00202">
    <property type="entry name" value="Aminotran_3"/>
    <property type="match status" value="1"/>
</dbReference>
<dbReference type="EMBL" id="AZMM01016629">
    <property type="protein sequence ID" value="ETJ28800.1"/>
    <property type="molecule type" value="Genomic_DNA"/>
</dbReference>
<protein>
    <submittedName>
        <fullName evidence="2">Adenosylmethionine-8-amino-7-oxononanoate transaminase</fullName>
    </submittedName>
</protein>
<dbReference type="SUPFAM" id="SSF53383">
    <property type="entry name" value="PLP-dependent transferases"/>
    <property type="match status" value="1"/>
</dbReference>
<proteinExistence type="inferred from homology"/>
<dbReference type="PANTHER" id="PTHR43094:SF1">
    <property type="entry name" value="AMINOTRANSFERASE CLASS-III"/>
    <property type="match status" value="1"/>
</dbReference>